<gene>
    <name evidence="1" type="ORF">Patl1_24745</name>
</gene>
<reference evidence="2" key="1">
    <citation type="journal article" date="2023" name="G3 (Bethesda)">
        <title>Genome assembly and association tests identify interacting loci associated with vigor, precocity, and sex in interspecific pistachio rootstocks.</title>
        <authorList>
            <person name="Palmer W."/>
            <person name="Jacygrad E."/>
            <person name="Sagayaradj S."/>
            <person name="Cavanaugh K."/>
            <person name="Han R."/>
            <person name="Bertier L."/>
            <person name="Beede B."/>
            <person name="Kafkas S."/>
            <person name="Golino D."/>
            <person name="Preece J."/>
            <person name="Michelmore R."/>
        </authorList>
    </citation>
    <scope>NUCLEOTIDE SEQUENCE [LARGE SCALE GENOMIC DNA]</scope>
</reference>
<keyword evidence="2" id="KW-1185">Reference proteome</keyword>
<comment type="caution">
    <text evidence="1">The sequence shown here is derived from an EMBL/GenBank/DDBJ whole genome shotgun (WGS) entry which is preliminary data.</text>
</comment>
<proteinExistence type="predicted"/>
<name>A0ACC1B4C7_9ROSI</name>
<dbReference type="Proteomes" id="UP001164250">
    <property type="component" value="Chromosome 7"/>
</dbReference>
<sequence>MDRFWFCVCVFACTNVVFSWEVAPEIKAVQEGDRAKAPPGTLTSVVFSWRVAPEIKAVQEGDRAKAPPGRTPNPT</sequence>
<dbReference type="EMBL" id="CM047903">
    <property type="protein sequence ID" value="KAJ0093742.1"/>
    <property type="molecule type" value="Genomic_DNA"/>
</dbReference>
<accession>A0ACC1B4C7</accession>
<evidence type="ECO:0000313" key="2">
    <source>
        <dbReference type="Proteomes" id="UP001164250"/>
    </source>
</evidence>
<protein>
    <submittedName>
        <fullName evidence="1">Uncharacterized protein</fullName>
    </submittedName>
</protein>
<organism evidence="1 2">
    <name type="scientific">Pistacia atlantica</name>
    <dbReference type="NCBI Taxonomy" id="434234"/>
    <lineage>
        <taxon>Eukaryota</taxon>
        <taxon>Viridiplantae</taxon>
        <taxon>Streptophyta</taxon>
        <taxon>Embryophyta</taxon>
        <taxon>Tracheophyta</taxon>
        <taxon>Spermatophyta</taxon>
        <taxon>Magnoliopsida</taxon>
        <taxon>eudicotyledons</taxon>
        <taxon>Gunneridae</taxon>
        <taxon>Pentapetalae</taxon>
        <taxon>rosids</taxon>
        <taxon>malvids</taxon>
        <taxon>Sapindales</taxon>
        <taxon>Anacardiaceae</taxon>
        <taxon>Pistacia</taxon>
    </lineage>
</organism>
<evidence type="ECO:0000313" key="1">
    <source>
        <dbReference type="EMBL" id="KAJ0093742.1"/>
    </source>
</evidence>